<name>A0A7K0DPA1_9NOCA</name>
<accession>A0A7K0DPA1</accession>
<dbReference type="Pfam" id="PF21607">
    <property type="entry name" value="FabD_helical_ins"/>
    <property type="match status" value="1"/>
</dbReference>
<dbReference type="RefSeq" id="WP_319943022.1">
    <property type="nucleotide sequence ID" value="NZ_WEGI01000006.1"/>
</dbReference>
<keyword evidence="4" id="KW-1185">Reference proteome</keyword>
<dbReference type="PANTHER" id="PTHR32332:SF20">
    <property type="entry name" value="2-NITROPROPANE DIOXYGENASE-LIKE PROTEIN"/>
    <property type="match status" value="1"/>
</dbReference>
<dbReference type="Pfam" id="PF18328">
    <property type="entry name" value="PfaD_N"/>
    <property type="match status" value="1"/>
</dbReference>
<proteinExistence type="predicted"/>
<protein>
    <submittedName>
        <fullName evidence="3">Polyketide biosynthesis protein PksE</fullName>
    </submittedName>
</protein>
<feature type="domain" description="Fatty acid synthase subunit PfaD N-terminal" evidence="1">
    <location>
        <begin position="11"/>
        <end position="57"/>
    </location>
</feature>
<reference evidence="3 4" key="1">
    <citation type="submission" date="2019-10" db="EMBL/GenBank/DDBJ databases">
        <title>Nocardia macrotermitis sp. nov. and Nocardia aurantia sp. nov., isolated from the gut of fungus growing-termite Macrotermes natalensis.</title>
        <authorList>
            <person name="Benndorf R."/>
            <person name="Schwitalla J."/>
            <person name="Martin K."/>
            <person name="De Beer W."/>
            <person name="Kaster A.-K."/>
            <person name="Vollmers J."/>
            <person name="Poulsen M."/>
            <person name="Beemelmanns C."/>
        </authorList>
    </citation>
    <scope>NUCLEOTIDE SEQUENCE [LARGE SCALE GENOMIC DNA]</scope>
    <source>
        <strain evidence="3 4">RB56</strain>
    </source>
</reference>
<dbReference type="InterPro" id="IPR013785">
    <property type="entry name" value="Aldolase_TIM"/>
</dbReference>
<gene>
    <name evidence="3" type="primary">pksE</name>
    <name evidence="3" type="ORF">NRB56_30110</name>
</gene>
<evidence type="ECO:0000313" key="4">
    <source>
        <dbReference type="Proteomes" id="UP000431401"/>
    </source>
</evidence>
<dbReference type="NCBIfam" id="TIGR02814">
    <property type="entry name" value="pfaD_fam"/>
    <property type="match status" value="1"/>
</dbReference>
<evidence type="ECO:0000259" key="2">
    <source>
        <dbReference type="Pfam" id="PF21607"/>
    </source>
</evidence>
<dbReference type="SUPFAM" id="SSF51395">
    <property type="entry name" value="FMN-linked oxidoreductases"/>
    <property type="match status" value="1"/>
</dbReference>
<dbReference type="CDD" id="cd04742">
    <property type="entry name" value="NPD_FabD"/>
    <property type="match status" value="1"/>
</dbReference>
<dbReference type="Gene3D" id="3.20.20.70">
    <property type="entry name" value="Aldolase class I"/>
    <property type="match status" value="2"/>
</dbReference>
<comment type="caution">
    <text evidence="3">The sequence shown here is derived from an EMBL/GenBank/DDBJ whole genome shotgun (WGS) entry which is preliminary data.</text>
</comment>
<evidence type="ECO:0000313" key="3">
    <source>
        <dbReference type="EMBL" id="MQY27428.1"/>
    </source>
</evidence>
<sequence length="524" mass="56283">MTIPIASPVLARDDESIYQALSVLDRPVFVVRDERGVAVTTDPGAARGLRVLASVPALRPESLGDSEFRKAHGVRYAYHAGAMANGIASSRLVVAMARAGFLASFGAGGVLPARIDEALATIRREAPGAPFACNVIHSPSEPALERSIVDACLRHEVRCVEASAFMDLTPQIVRYRLAGLHREPSGRVVARNRVIAKVSRGEVAELFLRPAPAGLVRDLRASGEITAEQAELAATIPMADDITGEADSGGHTDRRPLVVLLPSLLALRDRVRRECGYAQQVRVGAAGGIGTPAAAVAALTMGAAYVVTGSINHASVEAAQSDAAKRLLAAAGVADTVMAPSSDMFELGVDVQVLQRGTMFASRARRLYDTYRRYDGVHAIPAAERAEIEQRILQRSFDDVWADCVRYFSERDPEQIERATGNPKRRMALIFRWYLGRSSGWSMAATPERAADYQIWCGPAMGAFNDWVAGTYLAAPGHRHVAELALQMMRGTAFASRVGHLRAAGVRLPARCSTYVPVPLTQGA</sequence>
<feature type="domain" description="[Acyl-carrier-protein] S-malonyltransferase-like inserted helical" evidence="2">
    <location>
        <begin position="374"/>
        <end position="453"/>
    </location>
</feature>
<dbReference type="EMBL" id="WEGI01000006">
    <property type="protein sequence ID" value="MQY27428.1"/>
    <property type="molecule type" value="Genomic_DNA"/>
</dbReference>
<dbReference type="AlphaFoldDB" id="A0A7K0DPA1"/>
<evidence type="ECO:0000259" key="1">
    <source>
        <dbReference type="Pfam" id="PF18328"/>
    </source>
</evidence>
<dbReference type="PANTHER" id="PTHR32332">
    <property type="entry name" value="2-NITROPROPANE DIOXYGENASE"/>
    <property type="match status" value="1"/>
</dbReference>
<dbReference type="InterPro" id="IPR040981">
    <property type="entry name" value="PfaD_N"/>
</dbReference>
<organism evidence="3 4">
    <name type="scientific">Nocardia aurantia</name>
    <dbReference type="NCBI Taxonomy" id="2585199"/>
    <lineage>
        <taxon>Bacteria</taxon>
        <taxon>Bacillati</taxon>
        <taxon>Actinomycetota</taxon>
        <taxon>Actinomycetes</taxon>
        <taxon>Mycobacteriales</taxon>
        <taxon>Nocardiaceae</taxon>
        <taxon>Nocardia</taxon>
    </lineage>
</organism>
<dbReference type="InterPro" id="IPR014179">
    <property type="entry name" value="PfaD-like_TIM-barrel"/>
</dbReference>
<dbReference type="Proteomes" id="UP000431401">
    <property type="component" value="Unassembled WGS sequence"/>
</dbReference>
<dbReference type="InterPro" id="IPR049489">
    <property type="entry name" value="FabD-like_helical_ins"/>
</dbReference>